<dbReference type="Pfam" id="PF20256">
    <property type="entry name" value="MoCoBD_2"/>
    <property type="match status" value="1"/>
</dbReference>
<keyword evidence="2" id="KW-0560">Oxidoreductase</keyword>
<evidence type="ECO:0000313" key="5">
    <source>
        <dbReference type="Proteomes" id="UP000295701"/>
    </source>
</evidence>
<name>A0A4R6AM01_9RHOB</name>
<dbReference type="Gene3D" id="3.90.1170.50">
    <property type="entry name" value="Aldehyde oxidase/xanthine dehydrogenase, a/b hammerhead"/>
    <property type="match status" value="1"/>
</dbReference>
<dbReference type="GO" id="GO:0005506">
    <property type="term" value="F:iron ion binding"/>
    <property type="evidence" value="ECO:0007669"/>
    <property type="project" value="InterPro"/>
</dbReference>
<dbReference type="InterPro" id="IPR046867">
    <property type="entry name" value="AldOxase/xan_DH_MoCoBD2"/>
</dbReference>
<organism evidence="4 5">
    <name type="scientific">Palleronia sediminis</name>
    <dbReference type="NCBI Taxonomy" id="2547833"/>
    <lineage>
        <taxon>Bacteria</taxon>
        <taxon>Pseudomonadati</taxon>
        <taxon>Pseudomonadota</taxon>
        <taxon>Alphaproteobacteria</taxon>
        <taxon>Rhodobacterales</taxon>
        <taxon>Roseobacteraceae</taxon>
        <taxon>Palleronia</taxon>
    </lineage>
</organism>
<dbReference type="EMBL" id="SNAA01000001">
    <property type="protein sequence ID" value="TDL84304.1"/>
    <property type="molecule type" value="Genomic_DNA"/>
</dbReference>
<accession>A0A4R6AM01</accession>
<dbReference type="Pfam" id="PF01315">
    <property type="entry name" value="Ald_Xan_dh_C"/>
    <property type="match status" value="1"/>
</dbReference>
<dbReference type="Proteomes" id="UP000295701">
    <property type="component" value="Unassembled WGS sequence"/>
</dbReference>
<feature type="domain" description="Aldehyde oxidase/xanthine dehydrogenase a/b hammerhead" evidence="3">
    <location>
        <begin position="20"/>
        <end position="140"/>
    </location>
</feature>
<evidence type="ECO:0000256" key="2">
    <source>
        <dbReference type="ARBA" id="ARBA00023002"/>
    </source>
</evidence>
<dbReference type="InterPro" id="IPR016208">
    <property type="entry name" value="Ald_Oxase/xanthine_DH-like"/>
</dbReference>
<comment type="caution">
    <text evidence="4">The sequence shown here is derived from an EMBL/GenBank/DDBJ whole genome shotgun (WGS) entry which is preliminary data.</text>
</comment>
<dbReference type="GO" id="GO:0016491">
    <property type="term" value="F:oxidoreductase activity"/>
    <property type="evidence" value="ECO:0007669"/>
    <property type="project" value="UniProtKB-KW"/>
</dbReference>
<dbReference type="InterPro" id="IPR037165">
    <property type="entry name" value="AldOxase/xan_DH_Mopterin-bd_sf"/>
</dbReference>
<sequence>MQPFGKSQSVARREDIRFLTGAGRYVDDIAPEGALVAVFVRAPVAHARIVSIDLEPARAMPGVAMVLDAAGAVALGADLGMGYTCAPDRRGGTGAAPERPFLARGRVRFVGEPVAMVVAATRAQALDAAEAVEIEYDDLPAKIDLAPGGAPLHDEAPDNLALDYAMGDEARVEAALAAAAHRVAITLADNRIHAATMEPRNCFATWDGTRLSMTYGGQGVWDLKDELIARLNLAPEAVHVTTPDVGGGFGMKGMNYPEYFAVALAARETGRPVRWSADRSESMLTDNGGRDLVSAVEMGFDADLRLVAYRVDNLSNLGAYNSNFGQMIQSHLFARVLTGVYDVQAAYLGCRGIYTNTAQVDAYRGAGRPEAIFALERAMDRAARELGVDPWDLRRRNFIAPDRFPYTTVSGETYDVGDFPRLLDRAAEAADLAGLPARRAASRKAGRLRGVGLCYYIESILGSPDEGVQIAFTPDGGAEIRVGTQSNGQGHETVFARFLSDQTGIPVERIAVVQGDSDLIAAGGGTGGSRSVTVQTNVTLKAVGEIVAGLGAFLAERVGVPPSDVSFDDERFRLPGSNETPTMLEAAAAARDAGREDLLTWRCEATLRARSFPNGAHVAEVEIDPETGRIAIDRYTVIDDFGNLINPMLAEGQVHGGVVQGLGQALSEQVVHDADGQLLSASFMDYAVPRAADMPRISFENVPVPSTANAMGMKGCGEAGTVGALAAVANAVEDALWPLGVRDLDLPMTPHRVWEAIRRAAPLEEIAAE</sequence>
<dbReference type="InterPro" id="IPR000674">
    <property type="entry name" value="Ald_Oxase/Xan_DH_a/b"/>
</dbReference>
<dbReference type="PANTHER" id="PTHR11908:SF132">
    <property type="entry name" value="ALDEHYDE OXIDASE 1-RELATED"/>
    <property type="match status" value="1"/>
</dbReference>
<dbReference type="InterPro" id="IPR008274">
    <property type="entry name" value="AldOxase/xan_DH_MoCoBD1"/>
</dbReference>
<evidence type="ECO:0000259" key="3">
    <source>
        <dbReference type="SMART" id="SM01008"/>
    </source>
</evidence>
<dbReference type="SMART" id="SM01008">
    <property type="entry name" value="Ald_Xan_dh_C"/>
    <property type="match status" value="1"/>
</dbReference>
<dbReference type="InterPro" id="IPR036856">
    <property type="entry name" value="Ald_Oxase/Xan_DH_a/b_sf"/>
</dbReference>
<dbReference type="AlphaFoldDB" id="A0A4R6AM01"/>
<dbReference type="SUPFAM" id="SSF54665">
    <property type="entry name" value="CO dehydrogenase molybdoprotein N-domain-like"/>
    <property type="match status" value="1"/>
</dbReference>
<dbReference type="Gene3D" id="3.30.365.10">
    <property type="entry name" value="Aldehyde oxidase/xanthine dehydrogenase, molybdopterin binding domain"/>
    <property type="match status" value="4"/>
</dbReference>
<evidence type="ECO:0000256" key="1">
    <source>
        <dbReference type="ARBA" id="ARBA00022505"/>
    </source>
</evidence>
<proteinExistence type="predicted"/>
<dbReference type="RefSeq" id="WP_133395403.1">
    <property type="nucleotide sequence ID" value="NZ_SNAA01000001.1"/>
</dbReference>
<dbReference type="Pfam" id="PF02738">
    <property type="entry name" value="MoCoBD_1"/>
    <property type="match status" value="1"/>
</dbReference>
<evidence type="ECO:0000313" key="4">
    <source>
        <dbReference type="EMBL" id="TDL84304.1"/>
    </source>
</evidence>
<gene>
    <name evidence="4" type="ORF">E2L08_02210</name>
</gene>
<dbReference type="OrthoDB" id="9758509at2"/>
<keyword evidence="1" id="KW-0500">Molybdenum</keyword>
<dbReference type="PANTHER" id="PTHR11908">
    <property type="entry name" value="XANTHINE DEHYDROGENASE"/>
    <property type="match status" value="1"/>
</dbReference>
<reference evidence="4 5" key="1">
    <citation type="submission" date="2019-03" db="EMBL/GenBank/DDBJ databases">
        <title>Primorskyibacter sp. SS33 isolated from sediments.</title>
        <authorList>
            <person name="Xunke S."/>
        </authorList>
    </citation>
    <scope>NUCLEOTIDE SEQUENCE [LARGE SCALE GENOMIC DNA]</scope>
    <source>
        <strain evidence="4 5">SS33</strain>
    </source>
</reference>
<protein>
    <submittedName>
        <fullName evidence="4">Xanthine dehydrogenase family protein molybdopterin-binding subunit</fullName>
    </submittedName>
</protein>
<dbReference type="SUPFAM" id="SSF56003">
    <property type="entry name" value="Molybdenum cofactor-binding domain"/>
    <property type="match status" value="1"/>
</dbReference>
<keyword evidence="5" id="KW-1185">Reference proteome</keyword>